<dbReference type="InterPro" id="IPR041698">
    <property type="entry name" value="Methyltransf_25"/>
</dbReference>
<dbReference type="RefSeq" id="WP_186241999.1">
    <property type="nucleotide sequence ID" value="NZ_OCTY01000002.1"/>
</dbReference>
<comment type="caution">
    <text evidence="2">The sequence shown here is derived from an EMBL/GenBank/DDBJ whole genome shotgun (WGS) entry which is preliminary data.</text>
</comment>
<keyword evidence="2" id="KW-0489">Methyltransferase</keyword>
<dbReference type="Proteomes" id="UP000554965">
    <property type="component" value="Unassembled WGS sequence"/>
</dbReference>
<dbReference type="EMBL" id="OCTY01000002">
    <property type="protein sequence ID" value="SOJ53826.1"/>
    <property type="molecule type" value="Genomic_DNA"/>
</dbReference>
<dbReference type="GO" id="GO:0032259">
    <property type="term" value="P:methylation"/>
    <property type="evidence" value="ECO:0007669"/>
    <property type="project" value="UniProtKB-KW"/>
</dbReference>
<keyword evidence="2" id="KW-0808">Transferase</keyword>
<dbReference type="CDD" id="cd02440">
    <property type="entry name" value="AdoMet_MTases"/>
    <property type="match status" value="1"/>
</dbReference>
<accession>A0A7Z7IHZ6</accession>
<reference evidence="2 3" key="1">
    <citation type="submission" date="2017-10" db="EMBL/GenBank/DDBJ databases">
        <authorList>
            <consortium name="Urmite Genomes"/>
        </authorList>
    </citation>
    <scope>NUCLEOTIDE SEQUENCE [LARGE SCALE GENOMIC DNA]</scope>
    <source>
        <strain evidence="2 3">FB-527</strain>
    </source>
</reference>
<dbReference type="AlphaFoldDB" id="A0A7Z7IHZ6"/>
<dbReference type="Pfam" id="PF13649">
    <property type="entry name" value="Methyltransf_25"/>
    <property type="match status" value="1"/>
</dbReference>
<dbReference type="GO" id="GO:0008168">
    <property type="term" value="F:methyltransferase activity"/>
    <property type="evidence" value="ECO:0007669"/>
    <property type="project" value="UniProtKB-KW"/>
</dbReference>
<protein>
    <submittedName>
        <fullName evidence="2">Tellurite methyltransferase</fullName>
        <ecNumber evidence="2">2.1.1.265</ecNumber>
    </submittedName>
</protein>
<evidence type="ECO:0000259" key="1">
    <source>
        <dbReference type="Pfam" id="PF13649"/>
    </source>
</evidence>
<dbReference type="Gene3D" id="3.40.50.150">
    <property type="entry name" value="Vaccinia Virus protein VP39"/>
    <property type="match status" value="1"/>
</dbReference>
<gene>
    <name evidence="2" type="primary">tehB</name>
    <name evidence="2" type="ORF">MSIMFB_01323</name>
</gene>
<dbReference type="SUPFAM" id="SSF53335">
    <property type="entry name" value="S-adenosyl-L-methionine-dependent methyltransferases"/>
    <property type="match status" value="1"/>
</dbReference>
<evidence type="ECO:0000313" key="2">
    <source>
        <dbReference type="EMBL" id="SOJ53826.1"/>
    </source>
</evidence>
<organism evidence="2 3">
    <name type="scientific">Mycobacterium simulans</name>
    <dbReference type="NCBI Taxonomy" id="627089"/>
    <lineage>
        <taxon>Bacteria</taxon>
        <taxon>Bacillati</taxon>
        <taxon>Actinomycetota</taxon>
        <taxon>Actinomycetes</taxon>
        <taxon>Mycobacteriales</taxon>
        <taxon>Mycobacteriaceae</taxon>
        <taxon>Mycobacterium</taxon>
    </lineage>
</organism>
<evidence type="ECO:0000313" key="3">
    <source>
        <dbReference type="Proteomes" id="UP000554965"/>
    </source>
</evidence>
<dbReference type="InterPro" id="IPR029063">
    <property type="entry name" value="SAM-dependent_MTases_sf"/>
</dbReference>
<dbReference type="EC" id="2.1.1.265" evidence="2"/>
<name>A0A7Z7IHZ6_9MYCO</name>
<keyword evidence="3" id="KW-1185">Reference proteome</keyword>
<feature type="domain" description="Methyltransferase" evidence="1">
    <location>
        <begin position="48"/>
        <end position="141"/>
    </location>
</feature>
<sequence>MNRYALRVLYELLSRVGLNPSLRSADVPDTWLVQFVEGPDRLEPGRALDLGCGAGRNTRYFASHGWDVIGIDVLDRAIDKARSYTVDTAGKAWFLQGDVTRLGELDIGDGFNLIIDSGCYYGLSGDQRDAYAAGVTRVAAPEARLLMAGFTRIPGIVAGISEEDLARRFPGWQLRTSAQVPARELLRHTHIPFPLKVAMRTGRLEIHRFELSKVA</sequence>
<proteinExistence type="predicted"/>